<dbReference type="InterPro" id="IPR013763">
    <property type="entry name" value="Cyclin-like_dom"/>
</dbReference>
<dbReference type="EMBL" id="HQ698924">
    <property type="protein sequence ID" value="ADW24494.1"/>
    <property type="molecule type" value="Genomic_DNA"/>
</dbReference>
<protein>
    <submittedName>
        <fullName evidence="3">Cyclin D-like protein</fullName>
    </submittedName>
</protein>
<dbReference type="PANTHER" id="PTHR10177">
    <property type="entry name" value="CYCLINS"/>
    <property type="match status" value="1"/>
</dbReference>
<name>E9M5Q4_9GAMA</name>
<comment type="similarity">
    <text evidence="1">Belongs to the cyclin family.</text>
</comment>
<dbReference type="RefSeq" id="YP_004207907.1">
    <property type="nucleotide sequence ID" value="NC_015049.1"/>
</dbReference>
<dbReference type="Proteomes" id="UP000134313">
    <property type="component" value="Segment"/>
</dbReference>
<proteinExistence type="inferred from homology"/>
<dbReference type="KEGG" id="vg:10192262"/>
<evidence type="ECO:0000313" key="5">
    <source>
        <dbReference type="Proteomes" id="UP000134313"/>
    </source>
</evidence>
<organism evidence="3 5">
    <name type="scientific">Cricetid gammaherpesvirus 2</name>
    <dbReference type="NCBI Taxonomy" id="1605972"/>
    <lineage>
        <taxon>Viruses</taxon>
        <taxon>Duplodnaviria</taxon>
        <taxon>Heunggongvirae</taxon>
        <taxon>Peploviricota</taxon>
        <taxon>Herviviricetes</taxon>
        <taxon>Herpesvirales</taxon>
        <taxon>Orthoherpesviridae</taxon>
        <taxon>Gammaherpesvirinae</taxon>
        <taxon>Rhadinovirus</taxon>
        <taxon>Rhadinovirus cricetidgamma2</taxon>
    </lineage>
</organism>
<dbReference type="InterPro" id="IPR006671">
    <property type="entry name" value="Cyclin_N"/>
</dbReference>
<dbReference type="Proteomes" id="UP000164320">
    <property type="component" value="Genome"/>
</dbReference>
<feature type="domain" description="Cyclin-like" evidence="2">
    <location>
        <begin position="67"/>
        <end position="151"/>
    </location>
</feature>
<reference evidence="5 6" key="1">
    <citation type="journal article" date="2011" name="J. Virol.">
        <title>Identification and sequencing of a novel rodent gammaherpesvirus that establishes acute and latent infection in laboratory mice.</title>
        <authorList>
            <person name="Loh J."/>
            <person name="Zhao G."/>
            <person name="Nelson C.A."/>
            <person name="Coder P."/>
            <person name="Droit L."/>
            <person name="Handley S.A."/>
            <person name="Johnson L.S."/>
            <person name="Vachharajani P."/>
            <person name="Guzman H."/>
            <person name="Tesh R.B."/>
            <person name="Wang D."/>
            <person name="Fremont D.H."/>
            <person name="Virgin H.W."/>
        </authorList>
    </citation>
    <scope>NUCLEOTIDE SEQUENCE [LARGE SCALE GENOMIC DNA]</scope>
</reference>
<sequence>MAQSYTPIYCCHKQGQFCTHDHLNVNLIADPDLLPHLLGEEEKITRLYIDADKCSYETTETRKILVSWMFAVCEEYHTNAPVFQTAVWLTDMVCLNTEVDRSKLQLTGTAALHIASKLRDCYPIPVAQLAWLTENSSTVAEILDTEQTILKSFNWWIPSISPADFVCPLLLHLGRPPDSLSSCYEEVNRNIHRALFCYNCMQLSFSELASAAVGYTLGLQDCLRAGPREMFIFEACVGHFAPTLFEQQ</sequence>
<dbReference type="InterPro" id="IPR036915">
    <property type="entry name" value="Cyclin-like_sf"/>
</dbReference>
<keyword evidence="5" id="KW-1185">Reference proteome</keyword>
<dbReference type="EMBL" id="HQ221963">
    <property type="protein sequence ID" value="ADW24412.1"/>
    <property type="molecule type" value="Genomic_DNA"/>
</dbReference>
<accession>E9M5Q4</accession>
<evidence type="ECO:0000256" key="1">
    <source>
        <dbReference type="RuleBase" id="RU000383"/>
    </source>
</evidence>
<evidence type="ECO:0000259" key="2">
    <source>
        <dbReference type="SMART" id="SM00385"/>
    </source>
</evidence>
<dbReference type="Gene3D" id="1.10.472.10">
    <property type="entry name" value="Cyclin-like"/>
    <property type="match status" value="1"/>
</dbReference>
<keyword evidence="1" id="KW-0195">Cyclin</keyword>
<dbReference type="Pfam" id="PF00134">
    <property type="entry name" value="Cyclin_N"/>
    <property type="match status" value="1"/>
</dbReference>
<dbReference type="InterPro" id="IPR039361">
    <property type="entry name" value="Cyclin"/>
</dbReference>
<evidence type="ECO:0000313" key="3">
    <source>
        <dbReference type="EMBL" id="ADW24412.1"/>
    </source>
</evidence>
<gene>
    <name evidence="4" type="ORF">RHVP-L.72</name>
    <name evidence="3" type="ORF">RHVP.72</name>
</gene>
<dbReference type="SMART" id="SM00385">
    <property type="entry name" value="CYCLIN"/>
    <property type="match status" value="1"/>
</dbReference>
<dbReference type="GeneID" id="10192262"/>
<dbReference type="SUPFAM" id="SSF47954">
    <property type="entry name" value="Cyclin-like"/>
    <property type="match status" value="1"/>
</dbReference>
<evidence type="ECO:0000313" key="6">
    <source>
        <dbReference type="Proteomes" id="UP000164320"/>
    </source>
</evidence>
<evidence type="ECO:0000313" key="4">
    <source>
        <dbReference type="EMBL" id="ADW24494.1"/>
    </source>
</evidence>